<organism evidence="1">
    <name type="scientific">Candidatus Kentrum sp. UNK</name>
    <dbReference type="NCBI Taxonomy" id="2126344"/>
    <lineage>
        <taxon>Bacteria</taxon>
        <taxon>Pseudomonadati</taxon>
        <taxon>Pseudomonadota</taxon>
        <taxon>Gammaproteobacteria</taxon>
        <taxon>Candidatus Kentrum</taxon>
    </lineage>
</organism>
<name>A0A451A8V6_9GAMM</name>
<reference evidence="1" key="1">
    <citation type="submission" date="2019-02" db="EMBL/GenBank/DDBJ databases">
        <authorList>
            <person name="Gruber-Vodicka R. H."/>
            <person name="Seah K. B. B."/>
        </authorList>
    </citation>
    <scope>NUCLEOTIDE SEQUENCE</scope>
    <source>
        <strain evidence="2">BECK_BY19</strain>
        <strain evidence="1">BECK_BY8</strain>
    </source>
</reference>
<dbReference type="EMBL" id="CAADFZ010000024">
    <property type="protein sequence ID" value="VFK62463.1"/>
    <property type="molecule type" value="Genomic_DNA"/>
</dbReference>
<dbReference type="EMBL" id="CAADGD010000030">
    <property type="protein sequence ID" value="VFK70509.1"/>
    <property type="molecule type" value="Genomic_DNA"/>
</dbReference>
<dbReference type="AlphaFoldDB" id="A0A451A8V6"/>
<sequence>MTFYLDGSSDNHDALFNKVVDPIWLEQDASPNANAMRQAKNDSDKKPPCWRVLHRVTFVSRVLPPLSNELPPLERAMRAENVDSNWQLIKKLEPFVRPYTGDVTRFNQAVEDALQRHLPELYPHRVEVKQYMALYYGIEA</sequence>
<protein>
    <submittedName>
        <fullName evidence="1">Uncharacterized protein</fullName>
    </submittedName>
</protein>
<gene>
    <name evidence="1" type="ORF">BECKUNK1418G_GA0071005_102418</name>
    <name evidence="2" type="ORF">BECKUNK1418H_GA0071006_103018</name>
</gene>
<accession>A0A451A8V6</accession>
<evidence type="ECO:0000313" key="1">
    <source>
        <dbReference type="EMBL" id="VFK62463.1"/>
    </source>
</evidence>
<evidence type="ECO:0000313" key="2">
    <source>
        <dbReference type="EMBL" id="VFK70509.1"/>
    </source>
</evidence>
<proteinExistence type="predicted"/>